<evidence type="ECO:0000256" key="2">
    <source>
        <dbReference type="ARBA" id="ARBA00022741"/>
    </source>
</evidence>
<evidence type="ECO:0000259" key="4">
    <source>
        <dbReference type="PROSITE" id="PS50893"/>
    </source>
</evidence>
<dbReference type="InterPro" id="IPR027417">
    <property type="entry name" value="P-loop_NTPase"/>
</dbReference>
<evidence type="ECO:0000256" key="1">
    <source>
        <dbReference type="ARBA" id="ARBA00022448"/>
    </source>
</evidence>
<gene>
    <name evidence="5" type="ORF">DJ013_09815</name>
</gene>
<dbReference type="PROSITE" id="PS00211">
    <property type="entry name" value="ABC_TRANSPORTER_1"/>
    <property type="match status" value="1"/>
</dbReference>
<organism evidence="5 6">
    <name type="scientific">Arcticibacterium luteifluviistationis</name>
    <dbReference type="NCBI Taxonomy" id="1784714"/>
    <lineage>
        <taxon>Bacteria</taxon>
        <taxon>Pseudomonadati</taxon>
        <taxon>Bacteroidota</taxon>
        <taxon>Cytophagia</taxon>
        <taxon>Cytophagales</taxon>
        <taxon>Leadbetterellaceae</taxon>
        <taxon>Arcticibacterium</taxon>
    </lineage>
</organism>
<dbReference type="PANTHER" id="PTHR42939:SF1">
    <property type="entry name" value="ABC TRANSPORTER ATP-BINDING PROTEIN ALBC-RELATED"/>
    <property type="match status" value="1"/>
</dbReference>
<dbReference type="InterPro" id="IPR051782">
    <property type="entry name" value="ABC_Transporter_VariousFunc"/>
</dbReference>
<dbReference type="GO" id="GO:0016887">
    <property type="term" value="F:ATP hydrolysis activity"/>
    <property type="evidence" value="ECO:0007669"/>
    <property type="project" value="InterPro"/>
</dbReference>
<keyword evidence="1" id="KW-0813">Transport</keyword>
<dbReference type="SUPFAM" id="SSF52540">
    <property type="entry name" value="P-loop containing nucleoside triphosphate hydrolases"/>
    <property type="match status" value="1"/>
</dbReference>
<dbReference type="Gene3D" id="3.40.50.300">
    <property type="entry name" value="P-loop containing nucleotide triphosphate hydrolases"/>
    <property type="match status" value="1"/>
</dbReference>
<dbReference type="InterPro" id="IPR017871">
    <property type="entry name" value="ABC_transporter-like_CS"/>
</dbReference>
<feature type="domain" description="ABC transporter" evidence="4">
    <location>
        <begin position="3"/>
        <end position="209"/>
    </location>
</feature>
<protein>
    <submittedName>
        <fullName evidence="5">ABC transporter ATP-binding protein</fullName>
    </submittedName>
</protein>
<evidence type="ECO:0000313" key="6">
    <source>
        <dbReference type="Proteomes" id="UP000249873"/>
    </source>
</evidence>
<evidence type="ECO:0000256" key="3">
    <source>
        <dbReference type="ARBA" id="ARBA00022840"/>
    </source>
</evidence>
<dbReference type="Proteomes" id="UP000249873">
    <property type="component" value="Chromosome"/>
</dbReference>
<dbReference type="AlphaFoldDB" id="A0A2Z4GIT3"/>
<dbReference type="KEGG" id="als:DJ013_09815"/>
<dbReference type="EMBL" id="CP029480">
    <property type="protein sequence ID" value="AWW00864.1"/>
    <property type="molecule type" value="Genomic_DNA"/>
</dbReference>
<dbReference type="Pfam" id="PF00005">
    <property type="entry name" value="ABC_tran"/>
    <property type="match status" value="1"/>
</dbReference>
<dbReference type="PROSITE" id="PS50893">
    <property type="entry name" value="ABC_TRANSPORTER_2"/>
    <property type="match status" value="1"/>
</dbReference>
<evidence type="ECO:0000313" key="5">
    <source>
        <dbReference type="EMBL" id="AWW00864.1"/>
    </source>
</evidence>
<name>A0A2Z4GIT3_9BACT</name>
<accession>A0A2Z4GIT3</accession>
<dbReference type="PANTHER" id="PTHR42939">
    <property type="entry name" value="ABC TRANSPORTER ATP-BINDING PROTEIN ALBC-RELATED"/>
    <property type="match status" value="1"/>
</dbReference>
<keyword evidence="6" id="KW-1185">Reference proteome</keyword>
<dbReference type="OrthoDB" id="9808363at2"/>
<dbReference type="InterPro" id="IPR003439">
    <property type="entry name" value="ABC_transporter-like_ATP-bd"/>
</dbReference>
<dbReference type="GO" id="GO:0005524">
    <property type="term" value="F:ATP binding"/>
    <property type="evidence" value="ECO:0007669"/>
    <property type="project" value="UniProtKB-KW"/>
</dbReference>
<proteinExistence type="predicted"/>
<sequence>MEIKLENVGKKFSNEWIFKNLNFTFQGGKKYALTGFNGSGKSTLLQVTSGLVPSNLGNIQYQIGGRDIPEDTVYKHIYITAPYIELIEEYTLSEAIDFHVKFKPFSNNMSKESFLSLIYMEKEANKLIKQFSSGMKQRLKLGLAFCSESDAIFLDEPTTNLDEQGIQWYLAMVSKLEPTKLVIISSNDDREYGFCDEILEVNDYKVRKS</sequence>
<keyword evidence="2" id="KW-0547">Nucleotide-binding</keyword>
<reference evidence="5 6" key="1">
    <citation type="submission" date="2018-05" db="EMBL/GenBank/DDBJ databases">
        <title>Complete genome sequence of Arcticibacterium luteifluviistationis SM1504T, a cytophagaceae bacterium isolated from Arctic surface seawater.</title>
        <authorList>
            <person name="Li Y."/>
            <person name="Qin Q.-L."/>
        </authorList>
    </citation>
    <scope>NUCLEOTIDE SEQUENCE [LARGE SCALE GENOMIC DNA]</scope>
    <source>
        <strain evidence="5 6">SM1504</strain>
    </source>
</reference>
<keyword evidence="3 5" id="KW-0067">ATP-binding</keyword>